<dbReference type="Proteomes" id="UP001283361">
    <property type="component" value="Unassembled WGS sequence"/>
</dbReference>
<dbReference type="AlphaFoldDB" id="A0AAE1CEQ5"/>
<reference evidence="1" key="1">
    <citation type="journal article" date="2023" name="G3 (Bethesda)">
        <title>A reference genome for the long-term kleptoplast-retaining sea slug Elysia crispata morphotype clarki.</title>
        <authorList>
            <person name="Eastman K.E."/>
            <person name="Pendleton A.L."/>
            <person name="Shaikh M.A."/>
            <person name="Suttiyut T."/>
            <person name="Ogas R."/>
            <person name="Tomko P."/>
            <person name="Gavelis G."/>
            <person name="Widhalm J.R."/>
            <person name="Wisecaver J.H."/>
        </authorList>
    </citation>
    <scope>NUCLEOTIDE SEQUENCE</scope>
    <source>
        <strain evidence="1">ECLA1</strain>
    </source>
</reference>
<dbReference type="EMBL" id="JAWDGP010008106">
    <property type="protein sequence ID" value="KAK3690851.1"/>
    <property type="molecule type" value="Genomic_DNA"/>
</dbReference>
<name>A0AAE1CEQ5_9GAST</name>
<keyword evidence="2" id="KW-1185">Reference proteome</keyword>
<comment type="caution">
    <text evidence="1">The sequence shown here is derived from an EMBL/GenBank/DDBJ whole genome shotgun (WGS) entry which is preliminary data.</text>
</comment>
<gene>
    <name evidence="1" type="ORF">RRG08_021550</name>
</gene>
<evidence type="ECO:0000313" key="2">
    <source>
        <dbReference type="Proteomes" id="UP001283361"/>
    </source>
</evidence>
<accession>A0AAE1CEQ5</accession>
<proteinExistence type="predicted"/>
<evidence type="ECO:0000313" key="1">
    <source>
        <dbReference type="EMBL" id="KAK3690851.1"/>
    </source>
</evidence>
<sequence length="76" mass="8114">MQSFILLSGSMKGMGRCDSYSGMMSLRAGSILHIDAIYSCSLDERALLSLSVSGGQGGFSGAHSQNPLLHLWLSFM</sequence>
<protein>
    <submittedName>
        <fullName evidence="1">Uncharacterized protein</fullName>
    </submittedName>
</protein>
<organism evidence="1 2">
    <name type="scientific">Elysia crispata</name>
    <name type="common">lettuce slug</name>
    <dbReference type="NCBI Taxonomy" id="231223"/>
    <lineage>
        <taxon>Eukaryota</taxon>
        <taxon>Metazoa</taxon>
        <taxon>Spiralia</taxon>
        <taxon>Lophotrochozoa</taxon>
        <taxon>Mollusca</taxon>
        <taxon>Gastropoda</taxon>
        <taxon>Heterobranchia</taxon>
        <taxon>Euthyneura</taxon>
        <taxon>Panpulmonata</taxon>
        <taxon>Sacoglossa</taxon>
        <taxon>Placobranchoidea</taxon>
        <taxon>Plakobranchidae</taxon>
        <taxon>Elysia</taxon>
    </lineage>
</organism>